<dbReference type="InterPro" id="IPR036694">
    <property type="entry name" value="Dodecin-like_sf"/>
</dbReference>
<evidence type="ECO:0000313" key="1">
    <source>
        <dbReference type="EMBL" id="KKM86549.1"/>
    </source>
</evidence>
<dbReference type="InterPro" id="IPR025543">
    <property type="entry name" value="Dodecin-like"/>
</dbReference>
<dbReference type="SUPFAM" id="SSF89807">
    <property type="entry name" value="Dodecin-like"/>
    <property type="match status" value="1"/>
</dbReference>
<dbReference type="AlphaFoldDB" id="A0A0F9KW27"/>
<evidence type="ECO:0008006" key="2">
    <source>
        <dbReference type="Google" id="ProtNLM"/>
    </source>
</evidence>
<proteinExistence type="predicted"/>
<gene>
    <name evidence="1" type="ORF">LCGC14_1277860</name>
</gene>
<dbReference type="PANTHER" id="PTHR39324">
    <property type="entry name" value="CALCIUM DODECIN"/>
    <property type="match status" value="1"/>
</dbReference>
<accession>A0A0F9KW27</accession>
<dbReference type="Gene3D" id="3.30.1660.10">
    <property type="entry name" value="Flavin-binding protein dodecin"/>
    <property type="match status" value="1"/>
</dbReference>
<dbReference type="InterPro" id="IPR009923">
    <property type="entry name" value="Dodecin"/>
</dbReference>
<dbReference type="PANTHER" id="PTHR39324:SF1">
    <property type="entry name" value="CALCIUM DODECIN"/>
    <property type="match status" value="1"/>
</dbReference>
<organism evidence="1">
    <name type="scientific">marine sediment metagenome</name>
    <dbReference type="NCBI Taxonomy" id="412755"/>
    <lineage>
        <taxon>unclassified sequences</taxon>
        <taxon>metagenomes</taxon>
        <taxon>ecological metagenomes</taxon>
    </lineage>
</organism>
<sequence length="69" mass="7763">MSVYKFIELAGTSTESWEKATAGIVEAASKSLRDIRIAEVIEMDVTVEDGKVALYRTKVRLSFKYEGHH</sequence>
<comment type="caution">
    <text evidence="1">The sequence shown here is derived from an EMBL/GenBank/DDBJ whole genome shotgun (WGS) entry which is preliminary data.</text>
</comment>
<name>A0A0F9KW27_9ZZZZ</name>
<dbReference type="EMBL" id="LAZR01007238">
    <property type="protein sequence ID" value="KKM86549.1"/>
    <property type="molecule type" value="Genomic_DNA"/>
</dbReference>
<reference evidence="1" key="1">
    <citation type="journal article" date="2015" name="Nature">
        <title>Complex archaea that bridge the gap between prokaryotes and eukaryotes.</title>
        <authorList>
            <person name="Spang A."/>
            <person name="Saw J.H."/>
            <person name="Jorgensen S.L."/>
            <person name="Zaremba-Niedzwiedzka K."/>
            <person name="Martijn J."/>
            <person name="Lind A.E."/>
            <person name="van Eijk R."/>
            <person name="Schleper C."/>
            <person name="Guy L."/>
            <person name="Ettema T.J."/>
        </authorList>
    </citation>
    <scope>NUCLEOTIDE SEQUENCE</scope>
</reference>
<dbReference type="Pfam" id="PF07311">
    <property type="entry name" value="Dodecin"/>
    <property type="match status" value="1"/>
</dbReference>
<protein>
    <recommendedName>
        <fullName evidence="2">Transporter</fullName>
    </recommendedName>
</protein>